<protein>
    <submittedName>
        <fullName evidence="1">Uncharacterized protein</fullName>
    </submittedName>
</protein>
<dbReference type="AlphaFoldDB" id="A0A224Y5J1"/>
<reference evidence="1" key="1">
    <citation type="journal article" date="2017" name="Parasit. Vectors">
        <title>Sialotranscriptomics of Rhipicephalus zambeziensis reveals intricate expression profiles of secretory proteins and suggests tight temporal transcriptional regulation during blood-feeding.</title>
        <authorList>
            <person name="de Castro M.H."/>
            <person name="de Klerk D."/>
            <person name="Pienaar R."/>
            <person name="Rees D.J.G."/>
            <person name="Mans B.J."/>
        </authorList>
    </citation>
    <scope>NUCLEOTIDE SEQUENCE</scope>
    <source>
        <tissue evidence="1">Salivary glands</tissue>
    </source>
</reference>
<evidence type="ECO:0000313" key="1">
    <source>
        <dbReference type="EMBL" id="MAA12817.1"/>
    </source>
</evidence>
<accession>A0A224Y5J1</accession>
<sequence length="128" mass="14700">MAPLMFLFCMSYKHCREEPTCSNEGVVTWNFSLSFVYENALHRPLAVLCYRMTPGGHHCRTHQDSIEMIFSTRSAGLHIGSKLDVDVFCCYIPRLSPTLPELQVLSGFLDFVCFSQSFARLHETWDVE</sequence>
<name>A0A224Y5J1_9ACAR</name>
<proteinExistence type="predicted"/>
<dbReference type="EMBL" id="GFPF01001671">
    <property type="protein sequence ID" value="MAA12817.1"/>
    <property type="molecule type" value="Transcribed_RNA"/>
</dbReference>
<organism evidence="1">
    <name type="scientific">Rhipicephalus zambeziensis</name>
    <dbReference type="NCBI Taxonomy" id="60191"/>
    <lineage>
        <taxon>Eukaryota</taxon>
        <taxon>Metazoa</taxon>
        <taxon>Ecdysozoa</taxon>
        <taxon>Arthropoda</taxon>
        <taxon>Chelicerata</taxon>
        <taxon>Arachnida</taxon>
        <taxon>Acari</taxon>
        <taxon>Parasitiformes</taxon>
        <taxon>Ixodida</taxon>
        <taxon>Ixodoidea</taxon>
        <taxon>Ixodidae</taxon>
        <taxon>Rhipicephalinae</taxon>
        <taxon>Rhipicephalus</taxon>
        <taxon>Rhipicephalus</taxon>
    </lineage>
</organism>